<keyword evidence="3" id="KW-1185">Reference proteome</keyword>
<name>A0A2T7PLI4_POMCA</name>
<protein>
    <submittedName>
        <fullName evidence="2">Uncharacterized protein</fullName>
    </submittedName>
</protein>
<reference evidence="2 3" key="1">
    <citation type="submission" date="2018-04" db="EMBL/GenBank/DDBJ databases">
        <title>The genome of golden apple snail Pomacea canaliculata provides insight into stress tolerance and invasive adaptation.</title>
        <authorList>
            <person name="Liu C."/>
            <person name="Liu B."/>
            <person name="Ren Y."/>
            <person name="Zhang Y."/>
            <person name="Wang H."/>
            <person name="Li S."/>
            <person name="Jiang F."/>
            <person name="Yin L."/>
            <person name="Zhang G."/>
            <person name="Qian W."/>
            <person name="Fan W."/>
        </authorList>
    </citation>
    <scope>NUCLEOTIDE SEQUENCE [LARGE SCALE GENOMIC DNA]</scope>
    <source>
        <strain evidence="2">SZHN2017</strain>
        <tissue evidence="2">Muscle</tissue>
    </source>
</reference>
<organism evidence="2 3">
    <name type="scientific">Pomacea canaliculata</name>
    <name type="common">Golden apple snail</name>
    <dbReference type="NCBI Taxonomy" id="400727"/>
    <lineage>
        <taxon>Eukaryota</taxon>
        <taxon>Metazoa</taxon>
        <taxon>Spiralia</taxon>
        <taxon>Lophotrochozoa</taxon>
        <taxon>Mollusca</taxon>
        <taxon>Gastropoda</taxon>
        <taxon>Caenogastropoda</taxon>
        <taxon>Architaenioglossa</taxon>
        <taxon>Ampullarioidea</taxon>
        <taxon>Ampullariidae</taxon>
        <taxon>Pomacea</taxon>
    </lineage>
</organism>
<accession>A0A2T7PLI4</accession>
<dbReference type="Proteomes" id="UP000245119">
    <property type="component" value="Linkage Group LG3"/>
</dbReference>
<evidence type="ECO:0000313" key="3">
    <source>
        <dbReference type="Proteomes" id="UP000245119"/>
    </source>
</evidence>
<gene>
    <name evidence="2" type="ORF">C0Q70_05560</name>
</gene>
<evidence type="ECO:0000256" key="1">
    <source>
        <dbReference type="SAM" id="MobiDB-lite"/>
    </source>
</evidence>
<dbReference type="EMBL" id="PZQS01000003">
    <property type="protein sequence ID" value="PVD34291.1"/>
    <property type="molecule type" value="Genomic_DNA"/>
</dbReference>
<comment type="caution">
    <text evidence="2">The sequence shown here is derived from an EMBL/GenBank/DDBJ whole genome shotgun (WGS) entry which is preliminary data.</text>
</comment>
<evidence type="ECO:0000313" key="2">
    <source>
        <dbReference type="EMBL" id="PVD34291.1"/>
    </source>
</evidence>
<feature type="region of interest" description="Disordered" evidence="1">
    <location>
        <begin position="74"/>
        <end position="108"/>
    </location>
</feature>
<dbReference type="OrthoDB" id="529194at2759"/>
<proteinExistence type="predicted"/>
<dbReference type="AlphaFoldDB" id="A0A2T7PLI4"/>
<sequence>MAREEFKLLQHLKSYTKHARLCFQETKKRSKHIQWANDSARLLRLTVVQGKLKDDGTTYEVRLRKDTSLEDNTIFNPNADIPMRPQHRRRKEVHSSNLEIDLLKGKKG</sequence>